<dbReference type="EC" id="2.7.13.3" evidence="2"/>
<dbReference type="PANTHER" id="PTHR24421:SF10">
    <property type="entry name" value="NITRATE_NITRITE SENSOR PROTEIN NARQ"/>
    <property type="match status" value="1"/>
</dbReference>
<comment type="caution">
    <text evidence="14">The sequence shown here is derived from an EMBL/GenBank/DDBJ whole genome shotgun (WGS) entry which is preliminary data.</text>
</comment>
<evidence type="ECO:0000313" key="14">
    <source>
        <dbReference type="EMBL" id="GGM88640.1"/>
    </source>
</evidence>
<sequence length="485" mass="50511">MSARGGWAALGGPAWAGYAAGVLRLPPPGHRAVAALAWWRSRSMLVRDGLLGIALALLAFVPPLAAAGTRLGELPHRPVDALAVTAVLAQSLPLAVRRRWPAACLAVVAGGFAVQELRGYASVAGAGLLVAVFSAGAHQERLRRTVAAAAVAGYAALAAALHAAGSANRIGDYVLFFAFLAAGWLGGAWLRGVRAAEAQRRRAAAAAARTEERARIARELHDVITHHVTAMVVQADAAQYLTAAPDKLTGNLTAISGTGRRALGELRDLLGVLDPDRDRDQDRDRDRERDRDRDRERDPDRDPDRNPGRDPDRSGGSPWDRAAGSVQGRSDGRDAGRTAPRGELPTLAKVGELVARTRAAGQPVELVEDGHPGGLGAGREMAAYRVVQEALTNALKYAAGCPTVVRLQHRPDGLRILVTTAGDDAPGPADGHRRAHRPAAAVGGGGRGLAGLRDRVEVFGGELSAGPGPAGGFVVDARIPAGEVA</sequence>
<dbReference type="Gene3D" id="1.20.5.1930">
    <property type="match status" value="1"/>
</dbReference>
<dbReference type="InterPro" id="IPR011712">
    <property type="entry name" value="Sig_transdc_His_kin_sub3_dim/P"/>
</dbReference>
<keyword evidence="3" id="KW-0597">Phosphoprotein</keyword>
<keyword evidence="10" id="KW-0472">Membrane</keyword>
<evidence type="ECO:0000256" key="8">
    <source>
        <dbReference type="ARBA" id="ARBA00023012"/>
    </source>
</evidence>
<keyword evidence="7" id="KW-0067">ATP-binding</keyword>
<dbReference type="RefSeq" id="WP_229837239.1">
    <property type="nucleotide sequence ID" value="NZ_BMPI01000120.1"/>
</dbReference>
<gene>
    <name evidence="14" type="ORF">GCM10007977_108300</name>
</gene>
<keyword evidence="10" id="KW-1133">Transmembrane helix</keyword>
<dbReference type="InterPro" id="IPR003594">
    <property type="entry name" value="HATPase_dom"/>
</dbReference>
<dbReference type="GO" id="GO:0046983">
    <property type="term" value="F:protein dimerization activity"/>
    <property type="evidence" value="ECO:0007669"/>
    <property type="project" value="InterPro"/>
</dbReference>
<proteinExistence type="predicted"/>
<evidence type="ECO:0000259" key="13">
    <source>
        <dbReference type="Pfam" id="PF23539"/>
    </source>
</evidence>
<dbReference type="Pfam" id="PF07730">
    <property type="entry name" value="HisKA_3"/>
    <property type="match status" value="1"/>
</dbReference>
<evidence type="ECO:0000313" key="15">
    <source>
        <dbReference type="Proteomes" id="UP000642070"/>
    </source>
</evidence>
<feature type="region of interest" description="Disordered" evidence="9">
    <location>
        <begin position="424"/>
        <end position="446"/>
    </location>
</feature>
<keyword evidence="15" id="KW-1185">Reference proteome</keyword>
<dbReference type="SUPFAM" id="SSF55874">
    <property type="entry name" value="ATPase domain of HSP90 chaperone/DNA topoisomerase II/histidine kinase"/>
    <property type="match status" value="1"/>
</dbReference>
<feature type="transmembrane region" description="Helical" evidence="10">
    <location>
        <begin position="49"/>
        <end position="68"/>
    </location>
</feature>
<comment type="catalytic activity">
    <reaction evidence="1">
        <text>ATP + protein L-histidine = ADP + protein N-phospho-L-histidine.</text>
        <dbReference type="EC" id="2.7.13.3"/>
    </reaction>
</comment>
<evidence type="ECO:0000256" key="3">
    <source>
        <dbReference type="ARBA" id="ARBA00022553"/>
    </source>
</evidence>
<reference evidence="14" key="2">
    <citation type="submission" date="2020-09" db="EMBL/GenBank/DDBJ databases">
        <authorList>
            <person name="Sun Q."/>
            <person name="Ohkuma M."/>
        </authorList>
    </citation>
    <scope>NUCLEOTIDE SEQUENCE</scope>
    <source>
        <strain evidence="14">JCM 19831</strain>
    </source>
</reference>
<evidence type="ECO:0000256" key="2">
    <source>
        <dbReference type="ARBA" id="ARBA00012438"/>
    </source>
</evidence>
<accession>A0A917X722</accession>
<dbReference type="PANTHER" id="PTHR24421">
    <property type="entry name" value="NITRATE/NITRITE SENSOR PROTEIN NARX-RELATED"/>
    <property type="match status" value="1"/>
</dbReference>
<dbReference type="AlphaFoldDB" id="A0A917X722"/>
<evidence type="ECO:0000259" key="12">
    <source>
        <dbReference type="Pfam" id="PF07730"/>
    </source>
</evidence>
<evidence type="ECO:0000256" key="5">
    <source>
        <dbReference type="ARBA" id="ARBA00022741"/>
    </source>
</evidence>
<dbReference type="CDD" id="cd16917">
    <property type="entry name" value="HATPase_UhpB-NarQ-NarX-like"/>
    <property type="match status" value="1"/>
</dbReference>
<dbReference type="GO" id="GO:0016020">
    <property type="term" value="C:membrane"/>
    <property type="evidence" value="ECO:0007669"/>
    <property type="project" value="InterPro"/>
</dbReference>
<dbReference type="Pfam" id="PF23539">
    <property type="entry name" value="DUF7134"/>
    <property type="match status" value="1"/>
</dbReference>
<dbReference type="InterPro" id="IPR050482">
    <property type="entry name" value="Sensor_HK_TwoCompSys"/>
</dbReference>
<organism evidence="14 15">
    <name type="scientific">Dactylosporangium sucinum</name>
    <dbReference type="NCBI Taxonomy" id="1424081"/>
    <lineage>
        <taxon>Bacteria</taxon>
        <taxon>Bacillati</taxon>
        <taxon>Actinomycetota</taxon>
        <taxon>Actinomycetes</taxon>
        <taxon>Micromonosporales</taxon>
        <taxon>Micromonosporaceae</taxon>
        <taxon>Dactylosporangium</taxon>
    </lineage>
</organism>
<evidence type="ECO:0000256" key="6">
    <source>
        <dbReference type="ARBA" id="ARBA00022777"/>
    </source>
</evidence>
<dbReference type="GO" id="GO:0005524">
    <property type="term" value="F:ATP binding"/>
    <property type="evidence" value="ECO:0007669"/>
    <property type="project" value="UniProtKB-KW"/>
</dbReference>
<evidence type="ECO:0000256" key="4">
    <source>
        <dbReference type="ARBA" id="ARBA00022679"/>
    </source>
</evidence>
<feature type="domain" description="Signal transduction histidine kinase subgroup 3 dimerisation and phosphoacceptor" evidence="12">
    <location>
        <begin position="212"/>
        <end position="276"/>
    </location>
</feature>
<keyword evidence="4" id="KW-0808">Transferase</keyword>
<feature type="transmembrane region" description="Helical" evidence="10">
    <location>
        <begin position="173"/>
        <end position="192"/>
    </location>
</feature>
<feature type="domain" description="DUF7134" evidence="13">
    <location>
        <begin position="37"/>
        <end position="192"/>
    </location>
</feature>
<name>A0A917X722_9ACTN</name>
<dbReference type="InterPro" id="IPR036890">
    <property type="entry name" value="HATPase_C_sf"/>
</dbReference>
<protein>
    <recommendedName>
        <fullName evidence="2">histidine kinase</fullName>
        <ecNumber evidence="2">2.7.13.3</ecNumber>
    </recommendedName>
</protein>
<feature type="region of interest" description="Disordered" evidence="9">
    <location>
        <begin position="274"/>
        <end position="350"/>
    </location>
</feature>
<evidence type="ECO:0000256" key="9">
    <source>
        <dbReference type="SAM" id="MobiDB-lite"/>
    </source>
</evidence>
<dbReference type="Proteomes" id="UP000642070">
    <property type="component" value="Unassembled WGS sequence"/>
</dbReference>
<keyword evidence="8" id="KW-0902">Two-component regulatory system</keyword>
<dbReference type="GO" id="GO:0000155">
    <property type="term" value="F:phosphorelay sensor kinase activity"/>
    <property type="evidence" value="ECO:0007669"/>
    <property type="project" value="InterPro"/>
</dbReference>
<evidence type="ECO:0000256" key="10">
    <source>
        <dbReference type="SAM" id="Phobius"/>
    </source>
</evidence>
<feature type="transmembrane region" description="Helical" evidence="10">
    <location>
        <begin position="119"/>
        <end position="138"/>
    </location>
</feature>
<evidence type="ECO:0000259" key="11">
    <source>
        <dbReference type="Pfam" id="PF02518"/>
    </source>
</evidence>
<evidence type="ECO:0000256" key="1">
    <source>
        <dbReference type="ARBA" id="ARBA00000085"/>
    </source>
</evidence>
<evidence type="ECO:0000256" key="7">
    <source>
        <dbReference type="ARBA" id="ARBA00022840"/>
    </source>
</evidence>
<dbReference type="Pfam" id="PF02518">
    <property type="entry name" value="HATPase_c"/>
    <property type="match status" value="1"/>
</dbReference>
<feature type="domain" description="Histidine kinase/HSP90-like ATPase" evidence="11">
    <location>
        <begin position="380"/>
        <end position="481"/>
    </location>
</feature>
<feature type="compositionally biased region" description="Basic and acidic residues" evidence="9">
    <location>
        <begin position="274"/>
        <end position="313"/>
    </location>
</feature>
<dbReference type="Gene3D" id="3.30.565.10">
    <property type="entry name" value="Histidine kinase-like ATPase, C-terminal domain"/>
    <property type="match status" value="1"/>
</dbReference>
<reference evidence="14" key="1">
    <citation type="journal article" date="2014" name="Int. J. Syst. Evol. Microbiol.">
        <title>Complete genome sequence of Corynebacterium casei LMG S-19264T (=DSM 44701T), isolated from a smear-ripened cheese.</title>
        <authorList>
            <consortium name="US DOE Joint Genome Institute (JGI-PGF)"/>
            <person name="Walter F."/>
            <person name="Albersmeier A."/>
            <person name="Kalinowski J."/>
            <person name="Ruckert C."/>
        </authorList>
    </citation>
    <scope>NUCLEOTIDE SEQUENCE</scope>
    <source>
        <strain evidence="14">JCM 19831</strain>
    </source>
</reference>
<keyword evidence="10" id="KW-0812">Transmembrane</keyword>
<keyword evidence="5" id="KW-0547">Nucleotide-binding</keyword>
<dbReference type="InterPro" id="IPR055558">
    <property type="entry name" value="DUF7134"/>
</dbReference>
<keyword evidence="6 14" id="KW-0418">Kinase</keyword>
<dbReference type="EMBL" id="BMPI01000120">
    <property type="protein sequence ID" value="GGM88640.1"/>
    <property type="molecule type" value="Genomic_DNA"/>
</dbReference>
<feature type="transmembrane region" description="Helical" evidence="10">
    <location>
        <begin position="145"/>
        <end position="167"/>
    </location>
</feature>